<evidence type="ECO:0000256" key="6">
    <source>
        <dbReference type="SAM" id="Phobius"/>
    </source>
</evidence>
<dbReference type="GO" id="GO:0005886">
    <property type="term" value="C:plasma membrane"/>
    <property type="evidence" value="ECO:0007669"/>
    <property type="project" value="TreeGrafter"/>
</dbReference>
<evidence type="ECO:0000256" key="2">
    <source>
        <dbReference type="ARBA" id="ARBA00022692"/>
    </source>
</evidence>
<evidence type="ECO:0000313" key="9">
    <source>
        <dbReference type="Proteomes" id="UP000309038"/>
    </source>
</evidence>
<dbReference type="EMBL" id="SGPJ01000002">
    <property type="protein sequence ID" value="THH02757.1"/>
    <property type="molecule type" value="Genomic_DNA"/>
</dbReference>
<feature type="transmembrane region" description="Helical" evidence="6">
    <location>
        <begin position="61"/>
        <end position="79"/>
    </location>
</feature>
<dbReference type="InterPro" id="IPR019402">
    <property type="entry name" value="CWH43_N"/>
</dbReference>
<proteinExistence type="predicted"/>
<comment type="subcellular location">
    <subcellularLocation>
        <location evidence="1">Endomembrane system</location>
        <topology evidence="1">Multi-pass membrane protein</topology>
    </subcellularLocation>
</comment>
<comment type="caution">
    <text evidence="8">The sequence shown here is derived from an EMBL/GenBank/DDBJ whole genome shotgun (WGS) entry which is preliminary data.</text>
</comment>
<dbReference type="GO" id="GO:0012505">
    <property type="term" value="C:endomembrane system"/>
    <property type="evidence" value="ECO:0007669"/>
    <property type="project" value="UniProtKB-SubCell"/>
</dbReference>
<feature type="region of interest" description="Disordered" evidence="5">
    <location>
        <begin position="247"/>
        <end position="277"/>
    </location>
</feature>
<feature type="transmembrane region" description="Helical" evidence="6">
    <location>
        <begin position="132"/>
        <end position="150"/>
    </location>
</feature>
<reference evidence="8 9" key="1">
    <citation type="submission" date="2019-02" db="EMBL/GenBank/DDBJ databases">
        <title>Genome sequencing of the rare red list fungi Phlebia centrifuga.</title>
        <authorList>
            <person name="Buettner E."/>
            <person name="Kellner H."/>
        </authorList>
    </citation>
    <scope>NUCLEOTIDE SEQUENCE [LARGE SCALE GENOMIC DNA]</scope>
    <source>
        <strain evidence="8 9">DSM 108282</strain>
    </source>
</reference>
<feature type="domain" description="CWH43-like N-terminal" evidence="7">
    <location>
        <begin position="11"/>
        <end position="220"/>
    </location>
</feature>
<sequence length="411" mass="45729">MPTPHQHWLYVWMPLFGAGIWFGTLLAMLVTWLAQGRPHYVSQDGSIAYISDVGADILKPLFVTGCVITALSFFLSLAIERWLRHSGRLIADMRRRERVFSCLAILGSFIGGCGLILLSIFDTKRHPTLHRVFLLVFIVGVALSAIFTVVEYRWISHEFVELRKLKRAYIVKGTVATILIVLAIAFAIALSQATDVGAVLEWIIAFGYTFYLLTFFYDLRMSKGVSKGDLSRQRLVDMQQRGIPISELTRGHEGDMAPHTNDGNSGGQSHRGGNYAHSITTNDTVGTANGLQYPQQTFAGNDHDVQIAFKPTIHSFPYPTGSTTIISLTSYLSDTSTLNLRPSHQYAHWNSPFISSPRHSRDSFVSNPSAAWYWSENQSEGLIEEALWTGYRTAPVTAGKVECGPYGSWCA</sequence>
<gene>
    <name evidence="8" type="ORF">EW026_g107</name>
</gene>
<accession>A0A4S4KVY9</accession>
<dbReference type="InterPro" id="IPR050911">
    <property type="entry name" value="DRAM/TMEM150_Autophagy_Mod"/>
</dbReference>
<keyword evidence="3 6" id="KW-1133">Transmembrane helix</keyword>
<feature type="transmembrane region" description="Helical" evidence="6">
    <location>
        <begin position="12"/>
        <end position="34"/>
    </location>
</feature>
<feature type="transmembrane region" description="Helical" evidence="6">
    <location>
        <begin position="170"/>
        <end position="190"/>
    </location>
</feature>
<evidence type="ECO:0000259" key="7">
    <source>
        <dbReference type="Pfam" id="PF10277"/>
    </source>
</evidence>
<dbReference type="PANTHER" id="PTHR21324">
    <property type="entry name" value="FASTING-INDUCIBLE INTEGRAL MEMBRANE PROTEIN TM6P1-RELATED"/>
    <property type="match status" value="1"/>
</dbReference>
<evidence type="ECO:0000256" key="4">
    <source>
        <dbReference type="ARBA" id="ARBA00023136"/>
    </source>
</evidence>
<evidence type="ECO:0000256" key="3">
    <source>
        <dbReference type="ARBA" id="ARBA00022989"/>
    </source>
</evidence>
<evidence type="ECO:0000313" key="8">
    <source>
        <dbReference type="EMBL" id="THH02757.1"/>
    </source>
</evidence>
<dbReference type="Proteomes" id="UP000309038">
    <property type="component" value="Unassembled WGS sequence"/>
</dbReference>
<keyword evidence="4 6" id="KW-0472">Membrane</keyword>
<keyword evidence="2 6" id="KW-0812">Transmembrane</keyword>
<name>A0A4S4KVY9_9APHY</name>
<feature type="transmembrane region" description="Helical" evidence="6">
    <location>
        <begin position="99"/>
        <end position="120"/>
    </location>
</feature>
<dbReference type="AlphaFoldDB" id="A0A4S4KVY9"/>
<evidence type="ECO:0000256" key="1">
    <source>
        <dbReference type="ARBA" id="ARBA00004127"/>
    </source>
</evidence>
<dbReference type="Pfam" id="PF10277">
    <property type="entry name" value="Frag1"/>
    <property type="match status" value="1"/>
</dbReference>
<dbReference type="PANTHER" id="PTHR21324:SF2">
    <property type="entry name" value="EG:22E5.9 PROTEIN"/>
    <property type="match status" value="1"/>
</dbReference>
<protein>
    <recommendedName>
        <fullName evidence="7">CWH43-like N-terminal domain-containing protein</fullName>
    </recommendedName>
</protein>
<evidence type="ECO:0000256" key="5">
    <source>
        <dbReference type="SAM" id="MobiDB-lite"/>
    </source>
</evidence>
<keyword evidence="9" id="KW-1185">Reference proteome</keyword>
<organism evidence="8 9">
    <name type="scientific">Hermanssonia centrifuga</name>
    <dbReference type="NCBI Taxonomy" id="98765"/>
    <lineage>
        <taxon>Eukaryota</taxon>
        <taxon>Fungi</taxon>
        <taxon>Dikarya</taxon>
        <taxon>Basidiomycota</taxon>
        <taxon>Agaricomycotina</taxon>
        <taxon>Agaricomycetes</taxon>
        <taxon>Polyporales</taxon>
        <taxon>Meruliaceae</taxon>
        <taxon>Hermanssonia</taxon>
    </lineage>
</organism>
<feature type="transmembrane region" description="Helical" evidence="6">
    <location>
        <begin position="196"/>
        <end position="217"/>
    </location>
</feature>